<reference evidence="1" key="1">
    <citation type="submission" date="2018-04" db="EMBL/GenBank/DDBJ databases">
        <title>Transcriptome assembly of Sipha flava.</title>
        <authorList>
            <person name="Scully E.D."/>
            <person name="Geib S.M."/>
            <person name="Palmer N.A."/>
            <person name="Koch K."/>
            <person name="Bradshaw J."/>
            <person name="Heng-Moss T."/>
            <person name="Sarath G."/>
        </authorList>
    </citation>
    <scope>NUCLEOTIDE SEQUENCE</scope>
</reference>
<name>A0A2S2QZC2_9HEMI</name>
<sequence length="134" mass="16047">MNYFFRLSLARSTVTGRKMVSAGFVQCLVRKKFELVARLGSFLIILYSNRRCKCFFKQHWPARRLHFAVRFRCTSRIIQQHSATYYKVFRENCPVRDGITSRDRYDTSPPPSTRILRNRIFPVPVLRLRRVMRI</sequence>
<protein>
    <submittedName>
        <fullName evidence="1">Uncharacterized protein</fullName>
    </submittedName>
</protein>
<gene>
    <name evidence="1" type="ORF">g.183908</name>
</gene>
<organism evidence="1">
    <name type="scientific">Sipha flava</name>
    <name type="common">yellow sugarcane aphid</name>
    <dbReference type="NCBI Taxonomy" id="143950"/>
    <lineage>
        <taxon>Eukaryota</taxon>
        <taxon>Metazoa</taxon>
        <taxon>Ecdysozoa</taxon>
        <taxon>Arthropoda</taxon>
        <taxon>Hexapoda</taxon>
        <taxon>Insecta</taxon>
        <taxon>Pterygota</taxon>
        <taxon>Neoptera</taxon>
        <taxon>Paraneoptera</taxon>
        <taxon>Hemiptera</taxon>
        <taxon>Sternorrhyncha</taxon>
        <taxon>Aphidomorpha</taxon>
        <taxon>Aphidoidea</taxon>
        <taxon>Aphididae</taxon>
        <taxon>Sipha</taxon>
    </lineage>
</organism>
<dbReference type="EMBL" id="GGMS01013820">
    <property type="protein sequence ID" value="MBY83023.1"/>
    <property type="molecule type" value="Transcribed_RNA"/>
</dbReference>
<accession>A0A2S2QZC2</accession>
<proteinExistence type="predicted"/>
<dbReference type="AlphaFoldDB" id="A0A2S2QZC2"/>
<evidence type="ECO:0000313" key="1">
    <source>
        <dbReference type="EMBL" id="MBY83023.1"/>
    </source>
</evidence>